<sequence length="108" mass="12536">MHHRGNVQFGRRTEQAASSNSWRLAAANPLFTVLHKAFLKLCRRPDNFSSARFTYEVRFGQSGRSSLERNNLNIFHFMKFGFVCVELRYLSASRQSAQHVLSFVFVCF</sequence>
<dbReference type="EMBL" id="JAHRIQ010026666">
    <property type="protein sequence ID" value="MEQ2230222.1"/>
    <property type="molecule type" value="Genomic_DNA"/>
</dbReference>
<proteinExistence type="predicted"/>
<evidence type="ECO:0000313" key="2">
    <source>
        <dbReference type="Proteomes" id="UP001482620"/>
    </source>
</evidence>
<name>A0ABV0TBE6_9TELE</name>
<reference evidence="1 2" key="1">
    <citation type="submission" date="2021-06" db="EMBL/GenBank/DDBJ databases">
        <authorList>
            <person name="Palmer J.M."/>
        </authorList>
    </citation>
    <scope>NUCLEOTIDE SEQUENCE [LARGE SCALE GENOMIC DNA]</scope>
    <source>
        <strain evidence="2">if_2019</strain>
        <tissue evidence="1">Muscle</tissue>
    </source>
</reference>
<gene>
    <name evidence="1" type="ORF">ILYODFUR_027007</name>
</gene>
<accession>A0ABV0TBE6</accession>
<organism evidence="1 2">
    <name type="scientific">Ilyodon furcidens</name>
    <name type="common">goldbreast splitfin</name>
    <dbReference type="NCBI Taxonomy" id="33524"/>
    <lineage>
        <taxon>Eukaryota</taxon>
        <taxon>Metazoa</taxon>
        <taxon>Chordata</taxon>
        <taxon>Craniata</taxon>
        <taxon>Vertebrata</taxon>
        <taxon>Euteleostomi</taxon>
        <taxon>Actinopterygii</taxon>
        <taxon>Neopterygii</taxon>
        <taxon>Teleostei</taxon>
        <taxon>Neoteleostei</taxon>
        <taxon>Acanthomorphata</taxon>
        <taxon>Ovalentaria</taxon>
        <taxon>Atherinomorphae</taxon>
        <taxon>Cyprinodontiformes</taxon>
        <taxon>Goodeidae</taxon>
        <taxon>Ilyodon</taxon>
    </lineage>
</organism>
<keyword evidence="2" id="KW-1185">Reference proteome</keyword>
<evidence type="ECO:0000313" key="1">
    <source>
        <dbReference type="EMBL" id="MEQ2230222.1"/>
    </source>
</evidence>
<dbReference type="Proteomes" id="UP001482620">
    <property type="component" value="Unassembled WGS sequence"/>
</dbReference>
<protein>
    <submittedName>
        <fullName evidence="1">Uncharacterized protein</fullName>
    </submittedName>
</protein>
<comment type="caution">
    <text evidence="1">The sequence shown here is derived from an EMBL/GenBank/DDBJ whole genome shotgun (WGS) entry which is preliminary data.</text>
</comment>